<gene>
    <name evidence="1" type="ORF">IC235_17320</name>
</gene>
<dbReference type="Proteomes" id="UP000612233">
    <property type="component" value="Unassembled WGS sequence"/>
</dbReference>
<accession>A0A927BGI6</accession>
<protein>
    <submittedName>
        <fullName evidence="1">Uncharacterized protein</fullName>
    </submittedName>
</protein>
<comment type="caution">
    <text evidence="1">The sequence shown here is derived from an EMBL/GenBank/DDBJ whole genome shotgun (WGS) entry which is preliminary data.</text>
</comment>
<dbReference type="RefSeq" id="WP_191006462.1">
    <property type="nucleotide sequence ID" value="NZ_JACXAD010000022.1"/>
</dbReference>
<evidence type="ECO:0000313" key="2">
    <source>
        <dbReference type="Proteomes" id="UP000612233"/>
    </source>
</evidence>
<reference evidence="1" key="1">
    <citation type="submission" date="2020-09" db="EMBL/GenBank/DDBJ databases">
        <authorList>
            <person name="Kim M.K."/>
        </authorList>
    </citation>
    <scope>NUCLEOTIDE SEQUENCE</scope>
    <source>
        <strain evidence="1">BT664</strain>
    </source>
</reference>
<name>A0A927BGI6_9BACT</name>
<sequence>MLPFCFPRFRSSTTGRLASTGLALLALSACNRTPDVAPKGAEAPNQALEATAACGGKTQVLSTGGVSVYRMNNYPNVYFYTAGMQVDGDGSPYCYHPSNNAIALDYLGNATSESKRYVQGANGVPVIRGARGFYVSQTSLAYPDFPASDPRHWVDAESLPFVVIPGDLYAQSGNGIRPGNLAYAYNKRTGKGCFALCGDVGPRGKAGEASINLAQQLGVTNSSPKNGGQASDIEYVIIANSGARSARGLIDIYNEGVGWQIRGGGNDVLPCLGIRPASFPLLGITEADVTQEIRAGIATTFNITANPVVSRVKIIIDGQYTIYDAKLGLSSTSTVPFSTKFNQAGYRNLVIEGYDGAGTLLTSVSRRLRVL</sequence>
<dbReference type="AlphaFoldDB" id="A0A927BGI6"/>
<organism evidence="1 2">
    <name type="scientific">Hymenobacter montanus</name>
    <dbReference type="NCBI Taxonomy" id="2771359"/>
    <lineage>
        <taxon>Bacteria</taxon>
        <taxon>Pseudomonadati</taxon>
        <taxon>Bacteroidota</taxon>
        <taxon>Cytophagia</taxon>
        <taxon>Cytophagales</taxon>
        <taxon>Hymenobacteraceae</taxon>
        <taxon>Hymenobacter</taxon>
    </lineage>
</organism>
<dbReference type="EMBL" id="JACXAD010000022">
    <property type="protein sequence ID" value="MBD2769653.1"/>
    <property type="molecule type" value="Genomic_DNA"/>
</dbReference>
<keyword evidence="2" id="KW-1185">Reference proteome</keyword>
<evidence type="ECO:0000313" key="1">
    <source>
        <dbReference type="EMBL" id="MBD2769653.1"/>
    </source>
</evidence>
<proteinExistence type="predicted"/>